<reference evidence="1" key="1">
    <citation type="submission" date="2021-08" db="EMBL/GenBank/DDBJ databases">
        <title>Novel anaerobic bacterium isolated from sea squirt in East Sea, Republic of Korea.</title>
        <authorList>
            <person name="Nguyen T.H."/>
            <person name="Li Z."/>
            <person name="Lee Y.-J."/>
            <person name="Ko J."/>
            <person name="Kim S.-G."/>
        </authorList>
    </citation>
    <scope>NUCLEOTIDE SEQUENCE</scope>
    <source>
        <strain evidence="1">KCTC 25031</strain>
    </source>
</reference>
<name>A0AC61ND64_9BACT</name>
<accession>A0AC61ND64</accession>
<proteinExistence type="predicted"/>
<organism evidence="1 2">
    <name type="scientific">Halosquirtibacter laminarini</name>
    <dbReference type="NCBI Taxonomy" id="3374600"/>
    <lineage>
        <taxon>Bacteria</taxon>
        <taxon>Pseudomonadati</taxon>
        <taxon>Bacteroidota</taxon>
        <taxon>Bacteroidia</taxon>
        <taxon>Marinilabiliales</taxon>
        <taxon>Prolixibacteraceae</taxon>
        <taxon>Halosquirtibacter</taxon>
    </lineage>
</organism>
<dbReference type="Proteomes" id="UP000826212">
    <property type="component" value="Chromosome"/>
</dbReference>
<dbReference type="EMBL" id="CP081303">
    <property type="protein sequence ID" value="QZE13507.1"/>
    <property type="molecule type" value="Genomic_DNA"/>
</dbReference>
<protein>
    <submittedName>
        <fullName evidence="1">LPS export ABC transporter periplasmic protein LptC</fullName>
    </submittedName>
</protein>
<evidence type="ECO:0000313" key="1">
    <source>
        <dbReference type="EMBL" id="QZE13507.1"/>
    </source>
</evidence>
<gene>
    <name evidence="1" type="primary">lptC</name>
    <name evidence="1" type="ORF">K4L44_13115</name>
</gene>
<keyword evidence="2" id="KW-1185">Reference proteome</keyword>
<sequence length="200" mass="23571">MLVISKYRNMVALLAIVVPTIFLFSCKSNDEEKVDLPEYKHVPISTSTNFRFTYTDSARVTLKFKSPELIIDFDEGKDEKKNRFKLCTKGFVVERYNNDGVMIGHISADYGKEYEYEHKYEARGNVVVYNEKGDTLKTEHLIYLQQDKRIYSDVFVKIIQKDRIITGDRFESDENFENRVLYNSNIRMDIEEKSIKKETK</sequence>
<evidence type="ECO:0000313" key="2">
    <source>
        <dbReference type="Proteomes" id="UP000826212"/>
    </source>
</evidence>